<gene>
    <name evidence="2" type="ORF">ILEXP_LOCUS53954</name>
</gene>
<dbReference type="AlphaFoldDB" id="A0ABC8URG8"/>
<evidence type="ECO:0000256" key="1">
    <source>
        <dbReference type="SAM" id="MobiDB-lite"/>
    </source>
</evidence>
<accession>A0ABC8URG8</accession>
<keyword evidence="3" id="KW-1185">Reference proteome</keyword>
<evidence type="ECO:0000313" key="3">
    <source>
        <dbReference type="Proteomes" id="UP001642360"/>
    </source>
</evidence>
<feature type="compositionally biased region" description="Polar residues" evidence="1">
    <location>
        <begin position="130"/>
        <end position="165"/>
    </location>
</feature>
<dbReference type="EMBL" id="CAUOFW020008724">
    <property type="protein sequence ID" value="CAK9183666.1"/>
    <property type="molecule type" value="Genomic_DNA"/>
</dbReference>
<comment type="caution">
    <text evidence="2">The sequence shown here is derived from an EMBL/GenBank/DDBJ whole genome shotgun (WGS) entry which is preliminary data.</text>
</comment>
<feature type="compositionally biased region" description="Low complexity" evidence="1">
    <location>
        <begin position="111"/>
        <end position="126"/>
    </location>
</feature>
<feature type="region of interest" description="Disordered" evidence="1">
    <location>
        <begin position="111"/>
        <end position="165"/>
    </location>
</feature>
<proteinExistence type="predicted"/>
<dbReference type="Proteomes" id="UP001642360">
    <property type="component" value="Unassembled WGS sequence"/>
</dbReference>
<reference evidence="2 3" key="1">
    <citation type="submission" date="2024-02" db="EMBL/GenBank/DDBJ databases">
        <authorList>
            <person name="Vignale AGUSTIN F."/>
            <person name="Sosa J E."/>
            <person name="Modenutti C."/>
        </authorList>
    </citation>
    <scope>NUCLEOTIDE SEQUENCE [LARGE SCALE GENOMIC DNA]</scope>
</reference>
<sequence>MEESKEMQFINNDVTVIEACSETKVKVDESEKELPNRGQLLKSMAVVSMGKDGDNWVELVAFSSLEAADVKLVAIEGKDMDSDCMNLDLITMLLMDTLAISLQLPTESSVATAPTTTPASPSLPTPFLAQPQNHPTTDSSKPLSSTLASPVVPSVQNSKTSTVIH</sequence>
<protein>
    <submittedName>
        <fullName evidence="2">Uncharacterized protein</fullName>
    </submittedName>
</protein>
<organism evidence="2 3">
    <name type="scientific">Ilex paraguariensis</name>
    <name type="common">yerba mate</name>
    <dbReference type="NCBI Taxonomy" id="185542"/>
    <lineage>
        <taxon>Eukaryota</taxon>
        <taxon>Viridiplantae</taxon>
        <taxon>Streptophyta</taxon>
        <taxon>Embryophyta</taxon>
        <taxon>Tracheophyta</taxon>
        <taxon>Spermatophyta</taxon>
        <taxon>Magnoliopsida</taxon>
        <taxon>eudicotyledons</taxon>
        <taxon>Gunneridae</taxon>
        <taxon>Pentapetalae</taxon>
        <taxon>asterids</taxon>
        <taxon>campanulids</taxon>
        <taxon>Aquifoliales</taxon>
        <taxon>Aquifoliaceae</taxon>
        <taxon>Ilex</taxon>
    </lineage>
</organism>
<name>A0ABC8URG8_9AQUA</name>
<evidence type="ECO:0000313" key="2">
    <source>
        <dbReference type="EMBL" id="CAK9183666.1"/>
    </source>
</evidence>